<dbReference type="AlphaFoldDB" id="A0A1H0JG03"/>
<evidence type="ECO:0000313" key="2">
    <source>
        <dbReference type="EMBL" id="SDO42574.1"/>
    </source>
</evidence>
<evidence type="ECO:0000313" key="3">
    <source>
        <dbReference type="Proteomes" id="UP000199075"/>
    </source>
</evidence>
<feature type="transmembrane region" description="Helical" evidence="1">
    <location>
        <begin position="97"/>
        <end position="118"/>
    </location>
</feature>
<feature type="transmembrane region" description="Helical" evidence="1">
    <location>
        <begin position="284"/>
        <end position="308"/>
    </location>
</feature>
<keyword evidence="1" id="KW-0472">Membrane</keyword>
<feature type="transmembrane region" description="Helical" evidence="1">
    <location>
        <begin position="347"/>
        <end position="368"/>
    </location>
</feature>
<dbReference type="STRING" id="419597.SAMN04487957_10699"/>
<protein>
    <submittedName>
        <fullName evidence="2">Uncharacterized protein involved in response to NO</fullName>
    </submittedName>
</protein>
<feature type="transmembrane region" description="Helical" evidence="1">
    <location>
        <begin position="226"/>
        <end position="244"/>
    </location>
</feature>
<sequence>MSTKADRGRPATPAWRLFFPLAALHAAITVPLSLAAFYHGLPLGLLSSPAAHGRELLFGFALAVIAGYLLGPLSGVWRLGLPALWLAARAGGLLWPTALPVLLADALFAALLAWRLVPRFRAARKWRNRLLSPLLGLLCLLAVASLAGRLMANGTLSPALLRHAVLWLVLLMAFMGGRVLAPAINGHLMASRGQAGAGVQPRLEAALIVLLGVTPLLAPWPATAPLAAPLALLAGLLVAWRLLAWRPWTLIGRPDLVGLLLGYAWLGLGLLLAAQALWRGQPLGGVLHAFTVGALGTLASGIMLRQAILRARGRPEGEPLLMPLALLFSLAAGLRLVALAAGEAWLILLWGSALAWSLAWGLAAWRLLAWSRRLPARRAD</sequence>
<accession>A0A1H0JG03</accession>
<feature type="transmembrane region" description="Helical" evidence="1">
    <location>
        <begin position="164"/>
        <end position="181"/>
    </location>
</feature>
<dbReference type="RefSeq" id="WP_176760272.1">
    <property type="nucleotide sequence ID" value="NZ_FNIV01000006.1"/>
</dbReference>
<feature type="transmembrane region" description="Helical" evidence="1">
    <location>
        <begin position="56"/>
        <end position="77"/>
    </location>
</feature>
<evidence type="ECO:0000256" key="1">
    <source>
        <dbReference type="SAM" id="Phobius"/>
    </source>
</evidence>
<feature type="transmembrane region" description="Helical" evidence="1">
    <location>
        <begin position="320"/>
        <end position="341"/>
    </location>
</feature>
<dbReference type="Pfam" id="PF05940">
    <property type="entry name" value="NnrS"/>
    <property type="match status" value="1"/>
</dbReference>
<proteinExistence type="predicted"/>
<feature type="transmembrane region" description="Helical" evidence="1">
    <location>
        <begin position="130"/>
        <end position="152"/>
    </location>
</feature>
<feature type="transmembrane region" description="Helical" evidence="1">
    <location>
        <begin position="17"/>
        <end position="44"/>
    </location>
</feature>
<dbReference type="EMBL" id="FNIV01000006">
    <property type="protein sequence ID" value="SDO42574.1"/>
    <property type="molecule type" value="Genomic_DNA"/>
</dbReference>
<organism evidence="2 3">
    <name type="scientific">Halomonas shengliensis</name>
    <dbReference type="NCBI Taxonomy" id="419597"/>
    <lineage>
        <taxon>Bacteria</taxon>
        <taxon>Pseudomonadati</taxon>
        <taxon>Pseudomonadota</taxon>
        <taxon>Gammaproteobacteria</taxon>
        <taxon>Oceanospirillales</taxon>
        <taxon>Halomonadaceae</taxon>
        <taxon>Halomonas</taxon>
    </lineage>
</organism>
<dbReference type="InterPro" id="IPR010266">
    <property type="entry name" value="NnrS"/>
</dbReference>
<reference evidence="3" key="1">
    <citation type="submission" date="2016-10" db="EMBL/GenBank/DDBJ databases">
        <authorList>
            <person name="Varghese N."/>
            <person name="Submissions S."/>
        </authorList>
    </citation>
    <scope>NUCLEOTIDE SEQUENCE [LARGE SCALE GENOMIC DNA]</scope>
    <source>
        <strain evidence="3">CGMCC 1.6444</strain>
    </source>
</reference>
<keyword evidence="3" id="KW-1185">Reference proteome</keyword>
<gene>
    <name evidence="2" type="ORF">SAMN04487957_10699</name>
</gene>
<feature type="transmembrane region" description="Helical" evidence="1">
    <location>
        <begin position="256"/>
        <end position="278"/>
    </location>
</feature>
<keyword evidence="1" id="KW-0812">Transmembrane</keyword>
<dbReference type="Proteomes" id="UP000199075">
    <property type="component" value="Unassembled WGS sequence"/>
</dbReference>
<keyword evidence="1" id="KW-1133">Transmembrane helix</keyword>
<name>A0A1H0JG03_9GAMM</name>